<feature type="chain" id="PRO_5020203958" description="ZZ-type domain-containing protein" evidence="10">
    <location>
        <begin position="18"/>
        <end position="2237"/>
    </location>
</feature>
<feature type="transmembrane region" description="Helical" evidence="9">
    <location>
        <begin position="274"/>
        <end position="293"/>
    </location>
</feature>
<evidence type="ECO:0000313" key="12">
    <source>
        <dbReference type="EMBL" id="THV44792.1"/>
    </source>
</evidence>
<feature type="region of interest" description="Disordered" evidence="8">
    <location>
        <begin position="424"/>
        <end position="488"/>
    </location>
</feature>
<evidence type="ECO:0000256" key="4">
    <source>
        <dbReference type="ARBA" id="ARBA00022833"/>
    </source>
</evidence>
<feature type="compositionally biased region" description="Polar residues" evidence="8">
    <location>
        <begin position="474"/>
        <end position="488"/>
    </location>
</feature>
<dbReference type="PANTHER" id="PTHR24166">
    <property type="entry name" value="ROLLING PEBBLES, ISOFORM B"/>
    <property type="match status" value="1"/>
</dbReference>
<feature type="region of interest" description="Disordered" evidence="8">
    <location>
        <begin position="189"/>
        <end position="208"/>
    </location>
</feature>
<feature type="transmembrane region" description="Helical" evidence="9">
    <location>
        <begin position="520"/>
        <end position="542"/>
    </location>
</feature>
<proteinExistence type="predicted"/>
<evidence type="ECO:0000256" key="1">
    <source>
        <dbReference type="ARBA" id="ARBA00022723"/>
    </source>
</evidence>
<reference evidence="12 13" key="1">
    <citation type="submission" date="2017-12" db="EMBL/GenBank/DDBJ databases">
        <title>Comparative genomics of Botrytis spp.</title>
        <authorList>
            <person name="Valero-Jimenez C.A."/>
            <person name="Tapia P."/>
            <person name="Veloso J."/>
            <person name="Silva-Moreno E."/>
            <person name="Staats M."/>
            <person name="Valdes J.H."/>
            <person name="Van Kan J.A.L."/>
        </authorList>
    </citation>
    <scope>NUCLEOTIDE SEQUENCE [LARGE SCALE GENOMIC DNA]</scope>
    <source>
        <strain evidence="12 13">MUCL435</strain>
    </source>
</reference>
<evidence type="ECO:0000259" key="11">
    <source>
        <dbReference type="PROSITE" id="PS50135"/>
    </source>
</evidence>
<feature type="transmembrane region" description="Helical" evidence="9">
    <location>
        <begin position="231"/>
        <end position="254"/>
    </location>
</feature>
<dbReference type="PROSITE" id="PS50297">
    <property type="entry name" value="ANK_REP_REGION"/>
    <property type="match status" value="8"/>
</dbReference>
<feature type="compositionally biased region" description="Polar residues" evidence="8">
    <location>
        <begin position="440"/>
        <end position="458"/>
    </location>
</feature>
<evidence type="ECO:0000256" key="10">
    <source>
        <dbReference type="SAM" id="SignalP"/>
    </source>
</evidence>
<dbReference type="PANTHER" id="PTHR24166:SF48">
    <property type="entry name" value="PROTEIN VAPYRIN"/>
    <property type="match status" value="1"/>
</dbReference>
<feature type="domain" description="ZZ-type" evidence="11">
    <location>
        <begin position="2151"/>
        <end position="2200"/>
    </location>
</feature>
<feature type="repeat" description="ANK" evidence="6">
    <location>
        <begin position="1903"/>
        <end position="1931"/>
    </location>
</feature>
<keyword evidence="5 6" id="KW-0040">ANK repeat</keyword>
<dbReference type="SMART" id="SM00248">
    <property type="entry name" value="ANK"/>
    <property type="match status" value="24"/>
</dbReference>
<dbReference type="InterPro" id="IPR000433">
    <property type="entry name" value="Znf_ZZ"/>
</dbReference>
<dbReference type="SUPFAM" id="SSF57850">
    <property type="entry name" value="RING/U-box"/>
    <property type="match status" value="1"/>
</dbReference>
<dbReference type="InterPro" id="IPR043145">
    <property type="entry name" value="Znf_ZZ_sf"/>
</dbReference>
<dbReference type="Pfam" id="PF00569">
    <property type="entry name" value="ZZ"/>
    <property type="match status" value="1"/>
</dbReference>
<feature type="repeat" description="ANK" evidence="6">
    <location>
        <begin position="1533"/>
        <end position="1565"/>
    </location>
</feature>
<keyword evidence="9" id="KW-0472">Membrane</keyword>
<accession>A0A4S8QML0</accession>
<keyword evidence="13" id="KW-1185">Reference proteome</keyword>
<feature type="repeat" description="ANK" evidence="6">
    <location>
        <begin position="1837"/>
        <end position="1869"/>
    </location>
</feature>
<dbReference type="PROSITE" id="PS50135">
    <property type="entry name" value="ZF_ZZ_2"/>
    <property type="match status" value="1"/>
</dbReference>
<dbReference type="Pfam" id="PF12796">
    <property type="entry name" value="Ank_2"/>
    <property type="match status" value="7"/>
</dbReference>
<keyword evidence="4" id="KW-0862">Zinc</keyword>
<feature type="repeat" description="ANK" evidence="6">
    <location>
        <begin position="1771"/>
        <end position="1803"/>
    </location>
</feature>
<dbReference type="SMART" id="SM00291">
    <property type="entry name" value="ZnF_ZZ"/>
    <property type="match status" value="1"/>
</dbReference>
<dbReference type="Pfam" id="PF00023">
    <property type="entry name" value="Ank"/>
    <property type="match status" value="1"/>
</dbReference>
<feature type="repeat" description="ANK" evidence="6">
    <location>
        <begin position="1870"/>
        <end position="1902"/>
    </location>
</feature>
<organism evidence="12 13">
    <name type="scientific">Botrytis galanthina</name>
    <dbReference type="NCBI Taxonomy" id="278940"/>
    <lineage>
        <taxon>Eukaryota</taxon>
        <taxon>Fungi</taxon>
        <taxon>Dikarya</taxon>
        <taxon>Ascomycota</taxon>
        <taxon>Pezizomycotina</taxon>
        <taxon>Leotiomycetes</taxon>
        <taxon>Helotiales</taxon>
        <taxon>Sclerotiniaceae</taxon>
        <taxon>Botrytis</taxon>
    </lineage>
</organism>
<dbReference type="InterPro" id="IPR036770">
    <property type="entry name" value="Ankyrin_rpt-contain_sf"/>
</dbReference>
<evidence type="ECO:0000256" key="2">
    <source>
        <dbReference type="ARBA" id="ARBA00022737"/>
    </source>
</evidence>
<dbReference type="EMBL" id="PQXL01000577">
    <property type="protein sequence ID" value="THV44792.1"/>
    <property type="molecule type" value="Genomic_DNA"/>
</dbReference>
<evidence type="ECO:0000256" key="5">
    <source>
        <dbReference type="ARBA" id="ARBA00023043"/>
    </source>
</evidence>
<dbReference type="OrthoDB" id="341259at2759"/>
<sequence length="2237" mass="248757">MQRKIFLLLFLASRAGADGTDVTNNLFSDLGPLLALFGETFAQQFLRESFTWLDHIIFAMAPLGIITAIVGAIRVGDPPQLKALIGRARENRASAELDFMSSTSHEVSELWSGHSIVRTMGKGKVKQILFLGKCGPREKLGLFTLSDAETEKLITRKAYSDPSIDKLKEIWRKKIQKLWERKSVSNSPINDSRTNLPGGTSSGESHFENDGLDRAPNISLNIHPKQNRKELFIAAVLGIILQAGVIIFSAFVAYDNRFGAAVGGRPSAYAFPTLASGTAVLVIGMGICASVIGESTDECVWELKADGNATTQQAERNHQPTSKESSEDLETGGANDSHNYHKHLWRRVFGVFTRILMKEGERKTRSSLEAQRPNSKNGDSKSRKFLVFWLQQRFVVSDQTFDSYMLMARMEKELIMTSCRSDKHSLGAESSHPTIEDSSNKTGASQMPSSQIQPPNTVSNRSASSSHRRSMTSKTQNPPKSSKQMPPYESTSKWINTLCIAGTSTGIIGFILQFEGFRGISWVCSIAQLVAILIMTVVRAIIRRGMLDRPIDQKIPEKYEIDWLALRIADDDNYLSNLSKFAVHSSDISPYHPSWKVCRKIDPRIQVTSELMPITNESIVQEIFKIQKQIRELTVGPETRPSELLTLQTTNICAGSREIPVQVEPNTSDSKTAKSHESIQKSGPAPEALIEECFKMLNYWKEFTESWDPAENKPIMHKSERIGKRLQELNDCLKLTGWRETNVNGGEAQKVLDVRNRLRELTGWSDPMIKANAASAALAIEKIMSLFKGWPGSTFHWLIDVKIVKFEGTCTQKIKLHARKKEDGNTWSVSAEDIESILSLWMYHIDHDLLSGNRAQDSTDNIARDIHSFQRVIGLSRMSILKRDMAWWAGKVDHNKITKGAPSPKSSYYAMISSVSKEKFLAQHIFSTFVWAIVNSLPLSEMGSQHQTEVVLPGDDELRLYENHPNWNSLRLTNKKIKQMTKAVESSGLGTLEDANSLIIPPLSYSDKLPNERMVNILQKNAKDNELGYQDTACNFYEKLLKMCDGLPSEGNFVYKVVSTTVDFLVTATSASETKKYMETSDGNLERSKKTLVATLKLNHKACLYNLQSLYAKQGRLKNFEKAGLLDDKTKDKIKVSARNGQTILHREVIKDNMLSLDKGHMGQLLGATDILGWTPLHYAVIYSLEVVQKLVGQRKGLVNECDLAGRTPLHYAVMKQKDKPEQVTAKAIIEKILDAKAKPLRGRDGLVPLHWAVKTGNIGATELLLKSKLHEKTLNFKDFSDMTPLHFAALSGKSEIVEILLEKVVNAQDLNAQNGLGRTALHVAVKGLDTDGSSNRAKIIGMLIGKGASVAIKDKDEKKALNVAVEMEQKMKSPSLPRPDLSEEPSHHVDIPSGTLESEHQDNPDNSIDKVGVDEKAKKSKEDGKAEVPSKEEQLASVIKSLLEKENLSVDGGELLLWAVKNNFKTPFEFLINWKEIAVDMSQLYTGSGRSILHLAVDAESDMMVDRILKRWESKSFFPATPSLYIDLADDDGLTALMLAASRGYEPGVKKLLAAEVNKDLRDMNGRTALSWGAESGQLGILTQLIERGVALENEPVTKDSPMFVAVENGRHEAIKLFLEKGADPNEADIAGDSVLCYAVICGHIECVKVLIEHGGTELEKRSGMYEQTALSFAARKGHLEIVKLLLTSGARLEARDADGWTPLIWASKCEHPKVVEFLLDEKVESSSNEDQHLERLNPAMTLACSTGDEDLVERLLLLGVSSNVQDADSGSTALIEASRGGFLGTVKILLRNHGDVNAVNYSKETPLLLAARYGFDEITECLLCANANVEITNEVNETPLLLAVRHNNEIITRLLLNKGANTNVASNTGETPLLSATRNGNEEITRLLLEQKAHVDKANDSNETPLALAVIYRNMDIIRLLLSNGADIEQEWGNYQRTCLLQAIYAEDEELVLLLLEAGATPRREQKHARNALQEAIWWRAENIVDHLLSFGAGAELKDTQGRNAFQFAAQIGTLSILKKLIKESSEGLLLIGTTSHDRQNRDLIHHAFVSGSTDLISYLMDSFSPNKYNYHRKDINGWTPLHWAAQAGDLEVVQMLLGPDFHLDAKVPESIKNWTPRQIASYNGHKKTVKFLEPFSTPDEVLPLAGMSHESRCDGCNCKIRGIRFHCQDCADFDFCEKCTVTSDTTHPNHEFDKIGSQRETEPEQEVSPQQEDGSEQDDSSSENQSLYADSIER</sequence>
<feature type="repeat" description="ANK" evidence="6">
    <location>
        <begin position="1281"/>
        <end position="1313"/>
    </location>
</feature>
<evidence type="ECO:0000256" key="8">
    <source>
        <dbReference type="SAM" id="MobiDB-lite"/>
    </source>
</evidence>
<evidence type="ECO:0000256" key="7">
    <source>
        <dbReference type="PROSITE-ProRule" id="PRU00228"/>
    </source>
</evidence>
<feature type="compositionally biased region" description="Polar residues" evidence="8">
    <location>
        <begin position="189"/>
        <end position="204"/>
    </location>
</feature>
<dbReference type="SUPFAM" id="SSF48403">
    <property type="entry name" value="Ankyrin repeat"/>
    <property type="match status" value="3"/>
</dbReference>
<dbReference type="PROSITE" id="PS01357">
    <property type="entry name" value="ZF_ZZ_1"/>
    <property type="match status" value="1"/>
</dbReference>
<feature type="compositionally biased region" description="Basic and acidic residues" evidence="8">
    <location>
        <begin position="1398"/>
        <end position="1432"/>
    </location>
</feature>
<keyword evidence="2" id="KW-0677">Repeat</keyword>
<name>A0A4S8QML0_9HELO</name>
<feature type="compositionally biased region" description="Polar residues" evidence="8">
    <location>
        <begin position="309"/>
        <end position="323"/>
    </location>
</feature>
<feature type="repeat" description="ANK" evidence="6">
    <location>
        <begin position="1599"/>
        <end position="1631"/>
    </location>
</feature>
<evidence type="ECO:0000256" key="3">
    <source>
        <dbReference type="ARBA" id="ARBA00022771"/>
    </source>
</evidence>
<feature type="compositionally biased region" description="Basic and acidic residues" evidence="8">
    <location>
        <begin position="2190"/>
        <end position="2205"/>
    </location>
</feature>
<feature type="region of interest" description="Disordered" evidence="8">
    <location>
        <begin position="2190"/>
        <end position="2237"/>
    </location>
</feature>
<keyword evidence="9" id="KW-1133">Transmembrane helix</keyword>
<evidence type="ECO:0000256" key="9">
    <source>
        <dbReference type="SAM" id="Phobius"/>
    </source>
</evidence>
<dbReference type="PROSITE" id="PS50088">
    <property type="entry name" value="ANK_REPEAT"/>
    <property type="match status" value="12"/>
</dbReference>
<dbReference type="Gene3D" id="3.30.60.90">
    <property type="match status" value="1"/>
</dbReference>
<dbReference type="InterPro" id="IPR002110">
    <property type="entry name" value="Ankyrin_rpt"/>
</dbReference>
<feature type="region of interest" description="Disordered" evidence="8">
    <location>
        <begin position="662"/>
        <end position="683"/>
    </location>
</feature>
<feature type="transmembrane region" description="Helical" evidence="9">
    <location>
        <begin position="56"/>
        <end position="75"/>
    </location>
</feature>
<keyword evidence="9" id="KW-0812">Transmembrane</keyword>
<dbReference type="GO" id="GO:0008270">
    <property type="term" value="F:zinc ion binding"/>
    <property type="evidence" value="ECO:0007669"/>
    <property type="project" value="UniProtKB-KW"/>
</dbReference>
<evidence type="ECO:0000313" key="13">
    <source>
        <dbReference type="Proteomes" id="UP000308671"/>
    </source>
</evidence>
<keyword evidence="10" id="KW-0732">Signal</keyword>
<evidence type="ECO:0000256" key="6">
    <source>
        <dbReference type="PROSITE-ProRule" id="PRU00023"/>
    </source>
</evidence>
<feature type="repeat" description="ANK" evidence="6">
    <location>
        <begin position="1245"/>
        <end position="1267"/>
    </location>
</feature>
<comment type="caution">
    <text evidence="12">The sequence shown here is derived from an EMBL/GenBank/DDBJ whole genome shotgun (WGS) entry which is preliminary data.</text>
</comment>
<dbReference type="Proteomes" id="UP000308671">
    <property type="component" value="Unassembled WGS sequence"/>
</dbReference>
<keyword evidence="1" id="KW-0479">Metal-binding</keyword>
<gene>
    <name evidence="12" type="ORF">BGAL_0578g00010</name>
</gene>
<feature type="region of interest" description="Disordered" evidence="8">
    <location>
        <begin position="1369"/>
        <end position="1432"/>
    </location>
</feature>
<dbReference type="CDD" id="cd02340">
    <property type="entry name" value="ZZ_NBR1_like"/>
    <property type="match status" value="1"/>
</dbReference>
<dbReference type="Gene3D" id="1.25.40.20">
    <property type="entry name" value="Ankyrin repeat-containing domain"/>
    <property type="match status" value="7"/>
</dbReference>
<dbReference type="PRINTS" id="PR01415">
    <property type="entry name" value="ANKYRIN"/>
</dbReference>
<keyword evidence="3 7" id="KW-0863">Zinc-finger</keyword>
<feature type="compositionally biased region" description="Basic and acidic residues" evidence="8">
    <location>
        <begin position="1381"/>
        <end position="1391"/>
    </location>
</feature>
<dbReference type="InterPro" id="IPR050889">
    <property type="entry name" value="Dendritic_Spine_Reg/Scaffold"/>
</dbReference>
<feature type="repeat" description="ANK" evidence="6">
    <location>
        <begin position="1317"/>
        <end position="1356"/>
    </location>
</feature>
<feature type="signal peptide" evidence="10">
    <location>
        <begin position="1"/>
        <end position="17"/>
    </location>
</feature>
<dbReference type="Pfam" id="PF13637">
    <property type="entry name" value="Ank_4"/>
    <property type="match status" value="2"/>
</dbReference>
<feature type="region of interest" description="Disordered" evidence="8">
    <location>
        <begin position="309"/>
        <end position="335"/>
    </location>
</feature>
<feature type="repeat" description="ANK" evidence="6">
    <location>
        <begin position="1804"/>
        <end position="1836"/>
    </location>
</feature>
<feature type="repeat" description="ANK" evidence="6">
    <location>
        <begin position="2079"/>
        <end position="2100"/>
    </location>
</feature>
<feature type="repeat" description="ANK" evidence="6">
    <location>
        <begin position="1667"/>
        <end position="1699"/>
    </location>
</feature>
<protein>
    <recommendedName>
        <fullName evidence="11">ZZ-type domain-containing protein</fullName>
    </recommendedName>
</protein>